<evidence type="ECO:0000313" key="3">
    <source>
        <dbReference type="Proteomes" id="UP001437256"/>
    </source>
</evidence>
<dbReference type="Proteomes" id="UP001437256">
    <property type="component" value="Unassembled WGS sequence"/>
</dbReference>
<reference evidence="2 3" key="1">
    <citation type="submission" date="2024-05" db="EMBL/GenBank/DDBJ databases">
        <title>A draft genome resource for the thread blight pathogen Marasmius tenuissimus strain MS-2.</title>
        <authorList>
            <person name="Yulfo-Soto G.E."/>
            <person name="Baruah I.K."/>
            <person name="Amoako-Attah I."/>
            <person name="Bukari Y."/>
            <person name="Meinhardt L.W."/>
            <person name="Bailey B.A."/>
            <person name="Cohen S.P."/>
        </authorList>
    </citation>
    <scope>NUCLEOTIDE SEQUENCE [LARGE SCALE GENOMIC DNA]</scope>
    <source>
        <strain evidence="2 3">MS-2</strain>
    </source>
</reference>
<name>A0ABR2Z7X8_9AGAR</name>
<evidence type="ECO:0000313" key="2">
    <source>
        <dbReference type="EMBL" id="KAL0057782.1"/>
    </source>
</evidence>
<gene>
    <name evidence="2" type="ORF">AAF712_015566</name>
</gene>
<proteinExistence type="predicted"/>
<organism evidence="2 3">
    <name type="scientific">Marasmius tenuissimus</name>
    <dbReference type="NCBI Taxonomy" id="585030"/>
    <lineage>
        <taxon>Eukaryota</taxon>
        <taxon>Fungi</taxon>
        <taxon>Dikarya</taxon>
        <taxon>Basidiomycota</taxon>
        <taxon>Agaricomycotina</taxon>
        <taxon>Agaricomycetes</taxon>
        <taxon>Agaricomycetidae</taxon>
        <taxon>Agaricales</taxon>
        <taxon>Marasmiineae</taxon>
        <taxon>Marasmiaceae</taxon>
        <taxon>Marasmius</taxon>
    </lineage>
</organism>
<accession>A0ABR2Z7X8</accession>
<comment type="caution">
    <text evidence="2">The sequence shown here is derived from an EMBL/GenBank/DDBJ whole genome shotgun (WGS) entry which is preliminary data.</text>
</comment>
<keyword evidence="3" id="KW-1185">Reference proteome</keyword>
<evidence type="ECO:0000256" key="1">
    <source>
        <dbReference type="SAM" id="MobiDB-lite"/>
    </source>
</evidence>
<feature type="compositionally biased region" description="Basic and acidic residues" evidence="1">
    <location>
        <begin position="182"/>
        <end position="198"/>
    </location>
</feature>
<protein>
    <submittedName>
        <fullName evidence="2">Uncharacterized protein</fullName>
    </submittedName>
</protein>
<sequence>MQHEDSGASASHCIDDVDVALASPEHEITSNPLRILQGASASKGEVDLCVGQNLHDSDEIKTIQESLARELRDSLAHTPSHFSTAVPLVTPEWGLGTWNSEIAGFHYPRISTLNNGDSPYADPDIYTIETDAMSDGYHPQTVTSLTMTLDDLSTATGLTPHPSEDMSHTDDDIDNHRLFERKHDGTYHESTNEKKEELVTPTEPAQTVADGTHAALPIQLETFNNAPLRRRGG</sequence>
<feature type="region of interest" description="Disordered" evidence="1">
    <location>
        <begin position="182"/>
        <end position="211"/>
    </location>
</feature>
<dbReference type="EMBL" id="JBBXMP010000438">
    <property type="protein sequence ID" value="KAL0057782.1"/>
    <property type="molecule type" value="Genomic_DNA"/>
</dbReference>